<reference evidence="1 2" key="2">
    <citation type="journal article" date="2019" name="G3 (Bethesda)">
        <title>Hybrid Assembly of the Genome of the Entomopathogenic Nematode Steinernema carpocapsae Identifies the X-Chromosome.</title>
        <authorList>
            <person name="Serra L."/>
            <person name="Macchietto M."/>
            <person name="Macias-Munoz A."/>
            <person name="McGill C.J."/>
            <person name="Rodriguez I.M."/>
            <person name="Rodriguez B."/>
            <person name="Murad R."/>
            <person name="Mortazavi A."/>
        </authorList>
    </citation>
    <scope>NUCLEOTIDE SEQUENCE [LARGE SCALE GENOMIC DNA]</scope>
    <source>
        <strain evidence="1 2">ALL</strain>
    </source>
</reference>
<evidence type="ECO:0000313" key="2">
    <source>
        <dbReference type="Proteomes" id="UP000298663"/>
    </source>
</evidence>
<gene>
    <name evidence="1" type="ORF">L596_030137</name>
</gene>
<evidence type="ECO:0000313" key="1">
    <source>
        <dbReference type="EMBL" id="TKR58727.1"/>
    </source>
</evidence>
<reference evidence="1 2" key="1">
    <citation type="journal article" date="2015" name="Genome Biol.">
        <title>Comparative genomics of Steinernema reveals deeply conserved gene regulatory networks.</title>
        <authorList>
            <person name="Dillman A.R."/>
            <person name="Macchietto M."/>
            <person name="Porter C.F."/>
            <person name="Rogers A."/>
            <person name="Williams B."/>
            <person name="Antoshechkin I."/>
            <person name="Lee M.M."/>
            <person name="Goodwin Z."/>
            <person name="Lu X."/>
            <person name="Lewis E.E."/>
            <person name="Goodrich-Blair H."/>
            <person name="Stock S.P."/>
            <person name="Adams B.J."/>
            <person name="Sternberg P.W."/>
            <person name="Mortazavi A."/>
        </authorList>
    </citation>
    <scope>NUCLEOTIDE SEQUENCE [LARGE SCALE GENOMIC DNA]</scope>
    <source>
        <strain evidence="1 2">ALL</strain>
    </source>
</reference>
<dbReference type="AlphaFoldDB" id="A0A4U5LRU5"/>
<protein>
    <submittedName>
        <fullName evidence="1">Uncharacterized protein</fullName>
    </submittedName>
</protein>
<comment type="caution">
    <text evidence="1">The sequence shown here is derived from an EMBL/GenBank/DDBJ whole genome shotgun (WGS) entry which is preliminary data.</text>
</comment>
<accession>A0A4U5LRU5</accession>
<name>A0A4U5LRU5_STECR</name>
<proteinExistence type="predicted"/>
<dbReference type="Proteomes" id="UP000298663">
    <property type="component" value="Unassembled WGS sequence"/>
</dbReference>
<sequence length="74" mass="8412">MAIDTRLDSLIADLHLNTFQRYVDVKKEAFPDWSEVTANPMSEKLVGEQITKIRFPLALFTPQALFIAVEWSSG</sequence>
<keyword evidence="2" id="KW-1185">Reference proteome</keyword>
<dbReference type="EMBL" id="AZBU02000013">
    <property type="protein sequence ID" value="TKR58727.1"/>
    <property type="molecule type" value="Genomic_DNA"/>
</dbReference>
<organism evidence="1 2">
    <name type="scientific">Steinernema carpocapsae</name>
    <name type="common">Entomopathogenic nematode</name>
    <dbReference type="NCBI Taxonomy" id="34508"/>
    <lineage>
        <taxon>Eukaryota</taxon>
        <taxon>Metazoa</taxon>
        <taxon>Ecdysozoa</taxon>
        <taxon>Nematoda</taxon>
        <taxon>Chromadorea</taxon>
        <taxon>Rhabditida</taxon>
        <taxon>Tylenchina</taxon>
        <taxon>Panagrolaimomorpha</taxon>
        <taxon>Strongyloidoidea</taxon>
        <taxon>Steinernematidae</taxon>
        <taxon>Steinernema</taxon>
    </lineage>
</organism>